<keyword evidence="2" id="KW-0012">Acyltransferase</keyword>
<dbReference type="PANTHER" id="PTHR43877">
    <property type="entry name" value="AMINOALKYLPHOSPHONATE N-ACETYLTRANSFERASE-RELATED-RELATED"/>
    <property type="match status" value="1"/>
</dbReference>
<protein>
    <recommendedName>
        <fullName evidence="3">N-acetyltransferase domain-containing protein</fullName>
    </recommendedName>
</protein>
<dbReference type="InterPro" id="IPR050832">
    <property type="entry name" value="Bact_Acetyltransf"/>
</dbReference>
<accession>A0A9W8VD04</accession>
<dbReference type="Gene3D" id="3.40.630.30">
    <property type="match status" value="1"/>
</dbReference>
<proteinExistence type="predicted"/>
<feature type="domain" description="N-acetyltransferase" evidence="3">
    <location>
        <begin position="4"/>
        <end position="170"/>
    </location>
</feature>
<evidence type="ECO:0000256" key="1">
    <source>
        <dbReference type="ARBA" id="ARBA00022679"/>
    </source>
</evidence>
<evidence type="ECO:0000313" key="4">
    <source>
        <dbReference type="EMBL" id="KAJ4258157.1"/>
    </source>
</evidence>
<evidence type="ECO:0000259" key="3">
    <source>
        <dbReference type="PROSITE" id="PS51186"/>
    </source>
</evidence>
<dbReference type="InterPro" id="IPR000182">
    <property type="entry name" value="GNAT_dom"/>
</dbReference>
<dbReference type="EMBL" id="JAOQAZ010000016">
    <property type="protein sequence ID" value="KAJ4258157.1"/>
    <property type="molecule type" value="Genomic_DNA"/>
</dbReference>
<comment type="caution">
    <text evidence="4">The sequence shown here is derived from an EMBL/GenBank/DDBJ whole genome shotgun (WGS) entry which is preliminary data.</text>
</comment>
<dbReference type="GO" id="GO:0016747">
    <property type="term" value="F:acyltransferase activity, transferring groups other than amino-acyl groups"/>
    <property type="evidence" value="ECO:0007669"/>
    <property type="project" value="InterPro"/>
</dbReference>
<organism evidence="4 5">
    <name type="scientific">Fusarium torreyae</name>
    <dbReference type="NCBI Taxonomy" id="1237075"/>
    <lineage>
        <taxon>Eukaryota</taxon>
        <taxon>Fungi</taxon>
        <taxon>Dikarya</taxon>
        <taxon>Ascomycota</taxon>
        <taxon>Pezizomycotina</taxon>
        <taxon>Sordariomycetes</taxon>
        <taxon>Hypocreomycetidae</taxon>
        <taxon>Hypocreales</taxon>
        <taxon>Nectriaceae</taxon>
        <taxon>Fusarium</taxon>
    </lineage>
</organism>
<name>A0A9W8VD04_9HYPO</name>
<dbReference type="OrthoDB" id="41532at2759"/>
<dbReference type="CDD" id="cd04301">
    <property type="entry name" value="NAT_SF"/>
    <property type="match status" value="1"/>
</dbReference>
<dbReference type="SUPFAM" id="SSF55729">
    <property type="entry name" value="Acyl-CoA N-acyltransferases (Nat)"/>
    <property type="match status" value="1"/>
</dbReference>
<keyword evidence="5" id="KW-1185">Reference proteome</keyword>
<keyword evidence="1" id="KW-0808">Transferase</keyword>
<reference evidence="4" key="1">
    <citation type="submission" date="2022-09" db="EMBL/GenBank/DDBJ databases">
        <title>Fusarium specimens isolated from Avocado Roots.</title>
        <authorList>
            <person name="Stajich J."/>
            <person name="Roper C."/>
            <person name="Heimlech-Rivalta G."/>
        </authorList>
    </citation>
    <scope>NUCLEOTIDE SEQUENCE</scope>
    <source>
        <strain evidence="4">CF00136</strain>
    </source>
</reference>
<gene>
    <name evidence="4" type="ORF">NW762_008298</name>
</gene>
<dbReference type="AlphaFoldDB" id="A0A9W8VD04"/>
<evidence type="ECO:0000313" key="5">
    <source>
        <dbReference type="Proteomes" id="UP001152049"/>
    </source>
</evidence>
<sequence length="171" mass="19287">MADINIQPATSDQIPTIVDFVAKARANMFPFLDQASNDQLALKELASFQKSYLEDPQGAFLTARSNGRLIATIGYLAYDDRFSHIDLGPSRVVEVVRLYVDPEWRRVGLASRLFAALEVSARQAGINHLYLHTHPFLPNAIGFWKRQGFSVITVDDDPVWQTTHMSRPLEE</sequence>
<dbReference type="PROSITE" id="PS51186">
    <property type="entry name" value="GNAT"/>
    <property type="match status" value="1"/>
</dbReference>
<evidence type="ECO:0000256" key="2">
    <source>
        <dbReference type="ARBA" id="ARBA00023315"/>
    </source>
</evidence>
<dbReference type="PANTHER" id="PTHR43877:SF2">
    <property type="entry name" value="AMINOALKYLPHOSPHONATE N-ACETYLTRANSFERASE-RELATED"/>
    <property type="match status" value="1"/>
</dbReference>
<dbReference type="InterPro" id="IPR016181">
    <property type="entry name" value="Acyl_CoA_acyltransferase"/>
</dbReference>
<dbReference type="Pfam" id="PF00583">
    <property type="entry name" value="Acetyltransf_1"/>
    <property type="match status" value="1"/>
</dbReference>
<dbReference type="Proteomes" id="UP001152049">
    <property type="component" value="Unassembled WGS sequence"/>
</dbReference>